<evidence type="ECO:0000256" key="6">
    <source>
        <dbReference type="SAM" id="Phobius"/>
    </source>
</evidence>
<feature type="region of interest" description="Disordered" evidence="5">
    <location>
        <begin position="230"/>
        <end position="252"/>
    </location>
</feature>
<proteinExistence type="predicted"/>
<comment type="caution">
    <text evidence="7">The sequence shown here is derived from an EMBL/GenBank/DDBJ whole genome shotgun (WGS) entry which is preliminary data.</text>
</comment>
<dbReference type="Gene3D" id="3.30.1150.10">
    <property type="match status" value="1"/>
</dbReference>
<evidence type="ECO:0000256" key="3">
    <source>
        <dbReference type="ARBA" id="ARBA00022989"/>
    </source>
</evidence>
<dbReference type="Pfam" id="PF13103">
    <property type="entry name" value="TonB_2"/>
    <property type="match status" value="1"/>
</dbReference>
<comment type="subcellular location">
    <subcellularLocation>
        <location evidence="1">Membrane</location>
        <topology evidence="1">Single-pass membrane protein</topology>
    </subcellularLocation>
</comment>
<dbReference type="NCBIfam" id="TIGR01352">
    <property type="entry name" value="tonB_Cterm"/>
    <property type="match status" value="1"/>
</dbReference>
<accession>A0A9X1RXA8</accession>
<dbReference type="EMBL" id="JAKLJA010000029">
    <property type="protein sequence ID" value="MCG5076909.1"/>
    <property type="molecule type" value="Genomic_DNA"/>
</dbReference>
<protein>
    <submittedName>
        <fullName evidence="7">TonB C-terminal domain-containing protein</fullName>
    </submittedName>
</protein>
<dbReference type="AlphaFoldDB" id="A0A9X1RXA8"/>
<reference evidence="7" key="1">
    <citation type="submission" date="2022-01" db="EMBL/GenBank/DDBJ databases">
        <title>Genome sequence and assembly of Parabukholderia sp. RG36.</title>
        <authorList>
            <person name="Chhetri G."/>
        </authorList>
    </citation>
    <scope>NUCLEOTIDE SEQUENCE</scope>
    <source>
        <strain evidence="7">RG36</strain>
    </source>
</reference>
<dbReference type="SUPFAM" id="SSF74653">
    <property type="entry name" value="TolA/TonB C-terminal domain"/>
    <property type="match status" value="1"/>
</dbReference>
<evidence type="ECO:0000256" key="1">
    <source>
        <dbReference type="ARBA" id="ARBA00004167"/>
    </source>
</evidence>
<gene>
    <name evidence="7" type="ORF">L5014_26755</name>
</gene>
<dbReference type="Proteomes" id="UP001139308">
    <property type="component" value="Unassembled WGS sequence"/>
</dbReference>
<dbReference type="RefSeq" id="WP_238466823.1">
    <property type="nucleotide sequence ID" value="NZ_JAKLJA010000029.1"/>
</dbReference>
<feature type="transmembrane region" description="Helical" evidence="6">
    <location>
        <begin position="20"/>
        <end position="39"/>
    </location>
</feature>
<organism evidence="7 8">
    <name type="scientific">Paraburkholderia tagetis</name>
    <dbReference type="NCBI Taxonomy" id="2913261"/>
    <lineage>
        <taxon>Bacteria</taxon>
        <taxon>Pseudomonadati</taxon>
        <taxon>Pseudomonadota</taxon>
        <taxon>Betaproteobacteria</taxon>
        <taxon>Burkholderiales</taxon>
        <taxon>Burkholderiaceae</taxon>
        <taxon>Paraburkholderia</taxon>
    </lineage>
</organism>
<name>A0A9X1RXA8_9BURK</name>
<evidence type="ECO:0000256" key="5">
    <source>
        <dbReference type="SAM" id="MobiDB-lite"/>
    </source>
</evidence>
<evidence type="ECO:0000256" key="2">
    <source>
        <dbReference type="ARBA" id="ARBA00022692"/>
    </source>
</evidence>
<sequence length="252" mass="26613">MSTKSSLQLRPPREHGMGLAFGFAVTLHIVLLAFLFAGARDHQTASAGPQMAVSGSVEPLMLAVPVPRMDKRSWASGLTGKSRLVAANNQAPLARHRNTAVKPEQRRGLDLRIARAGATLRAPRTAEPSVAQQRNRSLDRERAARLAALQAMAGRPLLDGGHAALAAYASQVARRVRANVLAPFDIEGNPSAVVAVTCTPSGALLSVTVQRPSGNPQWDRAVVAAIEDSEPMPADGNGSTPTSFVMTLRPKG</sequence>
<dbReference type="InterPro" id="IPR006260">
    <property type="entry name" value="TonB/TolA_C"/>
</dbReference>
<keyword evidence="2 6" id="KW-0812">Transmembrane</keyword>
<keyword evidence="4 6" id="KW-0472">Membrane</keyword>
<evidence type="ECO:0000256" key="4">
    <source>
        <dbReference type="ARBA" id="ARBA00023136"/>
    </source>
</evidence>
<keyword evidence="3 6" id="KW-1133">Transmembrane helix</keyword>
<evidence type="ECO:0000313" key="8">
    <source>
        <dbReference type="Proteomes" id="UP001139308"/>
    </source>
</evidence>
<dbReference type="GO" id="GO:0016020">
    <property type="term" value="C:membrane"/>
    <property type="evidence" value="ECO:0007669"/>
    <property type="project" value="UniProtKB-SubCell"/>
</dbReference>
<evidence type="ECO:0000313" key="7">
    <source>
        <dbReference type="EMBL" id="MCG5076909.1"/>
    </source>
</evidence>
<keyword evidence="8" id="KW-1185">Reference proteome</keyword>